<evidence type="ECO:0008006" key="4">
    <source>
        <dbReference type="Google" id="ProtNLM"/>
    </source>
</evidence>
<gene>
    <name evidence="2" type="primary">HAX1</name>
</gene>
<reference evidence="2 3" key="1">
    <citation type="submission" date="2020-10" db="EMBL/GenBank/DDBJ databases">
        <title>Pygocentrus nattereri (red-bellied piranha) genome, fPygNat1, primary haplotype.</title>
        <authorList>
            <person name="Myers G."/>
            <person name="Meyer A."/>
            <person name="Karagic N."/>
            <person name="Pippel M."/>
            <person name="Winkler S."/>
            <person name="Tracey A."/>
            <person name="Wood J."/>
            <person name="Formenti G."/>
            <person name="Howe K."/>
            <person name="Fedrigo O."/>
            <person name="Jarvis E.D."/>
        </authorList>
    </citation>
    <scope>NUCLEOTIDE SEQUENCE [LARGE SCALE GENOMIC DNA]</scope>
</reference>
<dbReference type="GO" id="GO:0015629">
    <property type="term" value="C:actin cytoskeleton"/>
    <property type="evidence" value="ECO:0007669"/>
    <property type="project" value="TreeGrafter"/>
</dbReference>
<organism evidence="2 3">
    <name type="scientific">Pygocentrus nattereri</name>
    <name type="common">Red-bellied piranha</name>
    <dbReference type="NCBI Taxonomy" id="42514"/>
    <lineage>
        <taxon>Eukaryota</taxon>
        <taxon>Metazoa</taxon>
        <taxon>Chordata</taxon>
        <taxon>Craniata</taxon>
        <taxon>Vertebrata</taxon>
        <taxon>Euteleostomi</taxon>
        <taxon>Actinopterygii</taxon>
        <taxon>Neopterygii</taxon>
        <taxon>Teleostei</taxon>
        <taxon>Ostariophysi</taxon>
        <taxon>Characiformes</taxon>
        <taxon>Characoidei</taxon>
        <taxon>Pygocentrus</taxon>
    </lineage>
</organism>
<dbReference type="OrthoDB" id="5562606at2759"/>
<evidence type="ECO:0000313" key="3">
    <source>
        <dbReference type="Proteomes" id="UP001501920"/>
    </source>
</evidence>
<feature type="compositionally biased region" description="Acidic residues" evidence="1">
    <location>
        <begin position="32"/>
        <end position="43"/>
    </location>
</feature>
<dbReference type="GO" id="GO:0030136">
    <property type="term" value="C:clathrin-coated vesicle"/>
    <property type="evidence" value="ECO:0007669"/>
    <property type="project" value="TreeGrafter"/>
</dbReference>
<keyword evidence="3" id="KW-1185">Reference proteome</keyword>
<dbReference type="InterPro" id="IPR017248">
    <property type="entry name" value="HAX-1"/>
</dbReference>
<feature type="compositionally biased region" description="Basic and acidic residues" evidence="1">
    <location>
        <begin position="230"/>
        <end position="244"/>
    </location>
</feature>
<dbReference type="PANTHER" id="PTHR14938:SF2">
    <property type="entry name" value="HCLS1-ASSOCIATED PROTEIN X-1"/>
    <property type="match status" value="1"/>
</dbReference>
<evidence type="ECO:0000256" key="1">
    <source>
        <dbReference type="SAM" id="MobiDB-lite"/>
    </source>
</evidence>
<dbReference type="Proteomes" id="UP001501920">
    <property type="component" value="Chromosome 1"/>
</dbReference>
<dbReference type="CTD" id="10456"/>
<dbReference type="RefSeq" id="XP_017564035.1">
    <property type="nucleotide sequence ID" value="XM_017708546.2"/>
</dbReference>
<feature type="region of interest" description="Disordered" evidence="1">
    <location>
        <begin position="98"/>
        <end position="217"/>
    </location>
</feature>
<dbReference type="GO" id="GO:0016529">
    <property type="term" value="C:sarcoplasmic reticulum"/>
    <property type="evidence" value="ECO:0007669"/>
    <property type="project" value="TreeGrafter"/>
</dbReference>
<dbReference type="OMA" id="SKFNDIW"/>
<sequence length="295" mass="33324">MSVFDLFRGFFGLPGGRYRGDGRREPFFDGMTQEEDDEEEDEDAGLRYDDWGRSDEELLDEPFRFGFSFGPSGLRIHEPPMFGQMFREMEEIFDSLGRFGQGFPSIEAPPQEGAEESRRRGGQSGNSLRDFMLKNPDYSPHSPPSIAPRDENSSPSIPRSPFHHWSPFSRFKDIWTDGPRQRDEEKKEDGDLDSQVSSGGLEQILTPAPTQPETKSFFQSVTVTKVVKPDGTVEERRTVRDGQGNEKTTVTRSGPGVQEGPQDQSGPLMPGGSQHFSDLHDEFSMFSKFFGSFKR</sequence>
<reference evidence="2" key="2">
    <citation type="submission" date="2025-08" db="UniProtKB">
        <authorList>
            <consortium name="Ensembl"/>
        </authorList>
    </citation>
    <scope>IDENTIFICATION</scope>
</reference>
<dbReference type="Ensembl" id="ENSPNAT00000009775.2">
    <property type="protein sequence ID" value="ENSPNAP00000002816.1"/>
    <property type="gene ID" value="ENSPNAG00000009172.2"/>
</dbReference>
<feature type="region of interest" description="Disordered" evidence="1">
    <location>
        <begin position="230"/>
        <end position="277"/>
    </location>
</feature>
<dbReference type="PANTHER" id="PTHR14938">
    <property type="entry name" value="HCLS1-ASSOCIATED PROTEIN X-1"/>
    <property type="match status" value="1"/>
</dbReference>
<proteinExistence type="predicted"/>
<dbReference type="GO" id="GO:0030833">
    <property type="term" value="P:regulation of actin filament polymerization"/>
    <property type="evidence" value="ECO:0007669"/>
    <property type="project" value="TreeGrafter"/>
</dbReference>
<accession>A0A3B4BW56</accession>
<dbReference type="GO" id="GO:0005739">
    <property type="term" value="C:mitochondrion"/>
    <property type="evidence" value="ECO:0007669"/>
    <property type="project" value="TreeGrafter"/>
</dbReference>
<dbReference type="GO" id="GO:0016324">
    <property type="term" value="C:apical plasma membrane"/>
    <property type="evidence" value="ECO:0007669"/>
    <property type="project" value="TreeGrafter"/>
</dbReference>
<dbReference type="GeneID" id="108433767"/>
<protein>
    <recommendedName>
        <fullName evidence="4">HCLS1 associated protein X-1</fullName>
    </recommendedName>
</protein>
<reference evidence="2" key="3">
    <citation type="submission" date="2025-09" db="UniProtKB">
        <authorList>
            <consortium name="Ensembl"/>
        </authorList>
    </citation>
    <scope>IDENTIFICATION</scope>
</reference>
<evidence type="ECO:0000313" key="2">
    <source>
        <dbReference type="Ensembl" id="ENSPNAP00000002816.1"/>
    </source>
</evidence>
<feature type="compositionally biased region" description="Basic and acidic residues" evidence="1">
    <location>
        <begin position="170"/>
        <end position="189"/>
    </location>
</feature>
<dbReference type="STRING" id="42514.ENSPNAP00000002816"/>
<dbReference type="GO" id="GO:0043066">
    <property type="term" value="P:negative regulation of apoptotic process"/>
    <property type="evidence" value="ECO:0007669"/>
    <property type="project" value="InterPro"/>
</dbReference>
<dbReference type="GO" id="GO:0030223">
    <property type="term" value="P:neutrophil differentiation"/>
    <property type="evidence" value="ECO:0007669"/>
    <property type="project" value="Ensembl"/>
</dbReference>
<feature type="region of interest" description="Disordered" evidence="1">
    <location>
        <begin position="22"/>
        <end position="45"/>
    </location>
</feature>
<dbReference type="AlphaFoldDB" id="A0A3B4BW56"/>
<dbReference type="GeneTree" id="ENSGT00390000018324"/>
<dbReference type="PIRSF" id="PIRSF037634">
    <property type="entry name" value="HS1-associating_X-1"/>
    <property type="match status" value="1"/>
</dbReference>
<name>A0A3B4BW56_PYGNA</name>